<name>A0A1D2VLR2_9ASCO</name>
<feature type="binding site" evidence="7">
    <location>
        <position position="39"/>
    </location>
    <ligand>
        <name>Ca(2+)</name>
        <dbReference type="ChEBI" id="CHEBI:29108"/>
    </ligand>
</feature>
<feature type="transmembrane region" description="Helical" evidence="9">
    <location>
        <begin position="92"/>
        <end position="113"/>
    </location>
</feature>
<evidence type="ECO:0000256" key="7">
    <source>
        <dbReference type="PIRSR" id="PIRSR608901-1"/>
    </source>
</evidence>
<comment type="subcellular location">
    <subcellularLocation>
        <location evidence="1">Membrane</location>
        <topology evidence="1">Multi-pass membrane protein</topology>
    </subcellularLocation>
</comment>
<dbReference type="GO" id="GO:0046872">
    <property type="term" value="F:metal ion binding"/>
    <property type="evidence" value="ECO:0007669"/>
    <property type="project" value="UniProtKB-KW"/>
</dbReference>
<dbReference type="Proteomes" id="UP000095038">
    <property type="component" value="Unassembled WGS sequence"/>
</dbReference>
<feature type="binding site" evidence="7">
    <location>
        <position position="30"/>
    </location>
    <ligand>
        <name>Ca(2+)</name>
        <dbReference type="ChEBI" id="CHEBI:29108"/>
    </ligand>
</feature>
<comment type="cofactor">
    <cofactor evidence="8">
        <name>Zn(2+)</name>
        <dbReference type="ChEBI" id="CHEBI:29105"/>
    </cofactor>
</comment>
<dbReference type="PANTHER" id="PTHR46187">
    <property type="entry name" value="ALKALINE CERAMIDASE 3"/>
    <property type="match status" value="1"/>
</dbReference>
<evidence type="ECO:0000256" key="6">
    <source>
        <dbReference type="ARBA" id="ARBA00023136"/>
    </source>
</evidence>
<dbReference type="EMBL" id="KV454477">
    <property type="protein sequence ID" value="ODV62541.1"/>
    <property type="molecule type" value="Genomic_DNA"/>
</dbReference>
<feature type="transmembrane region" description="Helical" evidence="9">
    <location>
        <begin position="231"/>
        <end position="251"/>
    </location>
</feature>
<dbReference type="GO" id="GO:0046514">
    <property type="term" value="P:ceramide catabolic process"/>
    <property type="evidence" value="ECO:0007669"/>
    <property type="project" value="TreeGrafter"/>
</dbReference>
<keyword evidence="8" id="KW-0862">Zinc</keyword>
<dbReference type="GO" id="GO:0005789">
    <property type="term" value="C:endoplasmic reticulum membrane"/>
    <property type="evidence" value="ECO:0007669"/>
    <property type="project" value="TreeGrafter"/>
</dbReference>
<dbReference type="GO" id="GO:0016811">
    <property type="term" value="F:hydrolase activity, acting on carbon-nitrogen (but not peptide) bonds, in linear amides"/>
    <property type="evidence" value="ECO:0007669"/>
    <property type="project" value="InterPro"/>
</dbReference>
<feature type="transmembrane region" description="Helical" evidence="9">
    <location>
        <begin position="187"/>
        <end position="205"/>
    </location>
</feature>
<evidence type="ECO:0000313" key="10">
    <source>
        <dbReference type="EMBL" id="ODV62541.1"/>
    </source>
</evidence>
<dbReference type="STRING" id="1344418.A0A1D2VLR2"/>
<dbReference type="InterPro" id="IPR008901">
    <property type="entry name" value="ACER"/>
</dbReference>
<dbReference type="InParanoid" id="A0A1D2VLR2"/>
<feature type="binding site" evidence="7">
    <location>
        <position position="28"/>
    </location>
    <ligand>
        <name>Ca(2+)</name>
        <dbReference type="ChEBI" id="CHEBI:29108"/>
    </ligand>
</feature>
<organism evidence="10 11">
    <name type="scientific">Ascoidea rubescens DSM 1968</name>
    <dbReference type="NCBI Taxonomy" id="1344418"/>
    <lineage>
        <taxon>Eukaryota</taxon>
        <taxon>Fungi</taxon>
        <taxon>Dikarya</taxon>
        <taxon>Ascomycota</taxon>
        <taxon>Saccharomycotina</taxon>
        <taxon>Saccharomycetes</taxon>
        <taxon>Ascoideaceae</taxon>
        <taxon>Ascoidea</taxon>
    </lineage>
</organism>
<feature type="transmembrane region" description="Helical" evidence="9">
    <location>
        <begin position="36"/>
        <end position="57"/>
    </location>
</feature>
<dbReference type="Pfam" id="PF05875">
    <property type="entry name" value="Ceramidase"/>
    <property type="match status" value="1"/>
</dbReference>
<evidence type="ECO:0000256" key="1">
    <source>
        <dbReference type="ARBA" id="ARBA00004141"/>
    </source>
</evidence>
<dbReference type="GO" id="GO:0046513">
    <property type="term" value="P:ceramide biosynthetic process"/>
    <property type="evidence" value="ECO:0007669"/>
    <property type="project" value="TreeGrafter"/>
</dbReference>
<keyword evidence="7" id="KW-0479">Metal-binding</keyword>
<reference evidence="11" key="1">
    <citation type="submission" date="2016-05" db="EMBL/GenBank/DDBJ databases">
        <title>Comparative genomics of biotechnologically important yeasts.</title>
        <authorList>
            <consortium name="DOE Joint Genome Institute"/>
            <person name="Riley R."/>
            <person name="Haridas S."/>
            <person name="Wolfe K.H."/>
            <person name="Lopes M.R."/>
            <person name="Hittinger C.T."/>
            <person name="Goker M."/>
            <person name="Salamov A."/>
            <person name="Wisecaver J."/>
            <person name="Long T.M."/>
            <person name="Aerts A.L."/>
            <person name="Barry K."/>
            <person name="Choi C."/>
            <person name="Clum A."/>
            <person name="Coughlan A.Y."/>
            <person name="Deshpande S."/>
            <person name="Douglass A.P."/>
            <person name="Hanson S.J."/>
            <person name="Klenk H.-P."/>
            <person name="Labutti K."/>
            <person name="Lapidus A."/>
            <person name="Lindquist E."/>
            <person name="Lipzen A."/>
            <person name="Meier-Kolthoff J.P."/>
            <person name="Ohm R.A."/>
            <person name="Otillar R.P."/>
            <person name="Pangilinan J."/>
            <person name="Peng Y."/>
            <person name="Rokas A."/>
            <person name="Rosa C.A."/>
            <person name="Scheuner C."/>
            <person name="Sibirny A.A."/>
            <person name="Slot J.C."/>
            <person name="Stielow J.B."/>
            <person name="Sun H."/>
            <person name="Kurtzman C.P."/>
            <person name="Blackwell M."/>
            <person name="Grigoriev I.V."/>
            <person name="Jeffries T.W."/>
        </authorList>
    </citation>
    <scope>NUCLEOTIDE SEQUENCE [LARGE SCALE GENOMIC DNA]</scope>
    <source>
        <strain evidence="11">DSM 1968</strain>
    </source>
</reference>
<evidence type="ECO:0000256" key="8">
    <source>
        <dbReference type="PIRSR" id="PIRSR608901-2"/>
    </source>
</evidence>
<keyword evidence="3 9" id="KW-0812">Transmembrane</keyword>
<evidence type="ECO:0000256" key="4">
    <source>
        <dbReference type="ARBA" id="ARBA00022801"/>
    </source>
</evidence>
<keyword evidence="7" id="KW-0106">Calcium</keyword>
<feature type="binding site" evidence="8">
    <location>
        <position position="87"/>
    </location>
    <ligand>
        <name>Zn(2+)</name>
        <dbReference type="ChEBI" id="CHEBI:29105"/>
        <note>catalytic</note>
    </ligand>
</feature>
<feature type="binding site" evidence="8">
    <location>
        <position position="230"/>
    </location>
    <ligand>
        <name>Zn(2+)</name>
        <dbReference type="ChEBI" id="CHEBI:29105"/>
        <note>catalytic</note>
    </ligand>
</feature>
<feature type="transmembrane region" description="Helical" evidence="9">
    <location>
        <begin position="69"/>
        <end position="86"/>
    </location>
</feature>
<dbReference type="RefSeq" id="XP_020048848.1">
    <property type="nucleotide sequence ID" value="XM_020192861.1"/>
</dbReference>
<dbReference type="OrthoDB" id="187171at2759"/>
<keyword evidence="5 9" id="KW-1133">Transmembrane helix</keyword>
<evidence type="ECO:0000256" key="2">
    <source>
        <dbReference type="ARBA" id="ARBA00009780"/>
    </source>
</evidence>
<evidence type="ECO:0000256" key="5">
    <source>
        <dbReference type="ARBA" id="ARBA00022989"/>
    </source>
</evidence>
<comment type="similarity">
    <text evidence="2">Belongs to the alkaline ceramidase family.</text>
</comment>
<feature type="transmembrane region" description="Helical" evidence="9">
    <location>
        <begin position="125"/>
        <end position="142"/>
    </location>
</feature>
<proteinExistence type="inferred from homology"/>
<gene>
    <name evidence="10" type="ORF">ASCRUDRAFT_74901</name>
</gene>
<keyword evidence="4" id="KW-0378">Hydrolase</keyword>
<keyword evidence="6 9" id="KW-0472">Membrane</keyword>
<feature type="transmembrane region" description="Helical" evidence="9">
    <location>
        <begin position="148"/>
        <end position="166"/>
    </location>
</feature>
<keyword evidence="11" id="KW-1185">Reference proteome</keyword>
<dbReference type="GeneID" id="30966497"/>
<feature type="binding site" evidence="8">
    <location>
        <position position="234"/>
    </location>
    <ligand>
        <name>Zn(2+)</name>
        <dbReference type="ChEBI" id="CHEBI:29105"/>
        <note>catalytic</note>
    </ligand>
</feature>
<accession>A0A1D2VLR2</accession>
<dbReference type="PANTHER" id="PTHR46187:SF3">
    <property type="entry name" value="ALKALINE CERAMIDASE 3"/>
    <property type="match status" value="1"/>
</dbReference>
<evidence type="ECO:0000256" key="3">
    <source>
        <dbReference type="ARBA" id="ARBA00022692"/>
    </source>
</evidence>
<dbReference type="FunCoup" id="A0A1D2VLR2">
    <property type="interactions" value="584"/>
</dbReference>
<evidence type="ECO:0000313" key="11">
    <source>
        <dbReference type="Proteomes" id="UP000095038"/>
    </source>
</evidence>
<evidence type="ECO:0000256" key="9">
    <source>
        <dbReference type="SAM" id="Phobius"/>
    </source>
</evidence>
<dbReference type="AlphaFoldDB" id="A0A1D2VLR2"/>
<sequence>MLPFAIEYPTQPFKSYWGKPTSSIEFCEENNVISPYIAEFINTLTNSLYIAVSIYSMYSTHKNKLEKRFQLTFFLFCVVGIGSWLFHMTLLYHYQLLDELPMVYATCVPFWSLYSSNMTLRNRKWFAGTLVSVLVVLTLIYIELRNSIYQQVAYALLNVLVVYKSYQLTKKVDRLKYQKQWNHLYRSMMIGVWTFNLGFLCWNLDNIYCDFFIELRRQVGLPYGMLIEGHGWWHIFTGIGVYNFVIFLEFLRCFEIGVQDQYALIWHCKCLPEVVLKTNVPQQMNKSKSC</sequence>
<protein>
    <submittedName>
        <fullName evidence="10">Alkaline phytoceramidase</fullName>
    </submittedName>
</protein>